<keyword evidence="2" id="KW-0732">Signal</keyword>
<evidence type="ECO:0000313" key="8">
    <source>
        <dbReference type="Proteomes" id="UP000486351"/>
    </source>
</evidence>
<evidence type="ECO:0000256" key="1">
    <source>
        <dbReference type="SAM" id="MobiDB-lite"/>
    </source>
</evidence>
<evidence type="ECO:0000313" key="5">
    <source>
        <dbReference type="EMBL" id="KAE9339087.1"/>
    </source>
</evidence>
<evidence type="ECO:0000313" key="7">
    <source>
        <dbReference type="Proteomes" id="UP000440732"/>
    </source>
</evidence>
<organism evidence="4 6">
    <name type="scientific">Phytophthora fragariae</name>
    <dbReference type="NCBI Taxonomy" id="53985"/>
    <lineage>
        <taxon>Eukaryota</taxon>
        <taxon>Sar</taxon>
        <taxon>Stramenopiles</taxon>
        <taxon>Oomycota</taxon>
        <taxon>Peronosporomycetes</taxon>
        <taxon>Peronosporales</taxon>
        <taxon>Peronosporaceae</taxon>
        <taxon>Phytophthora</taxon>
    </lineage>
</organism>
<feature type="chain" id="PRO_5036167542" description="Secreted protein" evidence="2">
    <location>
        <begin position="17"/>
        <end position="78"/>
    </location>
</feature>
<evidence type="ECO:0000256" key="2">
    <source>
        <dbReference type="SAM" id="SignalP"/>
    </source>
</evidence>
<evidence type="ECO:0008006" key="9">
    <source>
        <dbReference type="Google" id="ProtNLM"/>
    </source>
</evidence>
<dbReference type="Proteomes" id="UP000486351">
    <property type="component" value="Unassembled WGS sequence"/>
</dbReference>
<accession>A0A6A4DPP6</accession>
<name>A0A6A4DPP6_9STRA</name>
<feature type="compositionally biased region" description="Low complexity" evidence="1">
    <location>
        <begin position="53"/>
        <end position="70"/>
    </location>
</feature>
<comment type="caution">
    <text evidence="4">The sequence shown here is derived from an EMBL/GenBank/DDBJ whole genome shotgun (WGS) entry which is preliminary data.</text>
</comment>
<sequence length="78" mass="8606">MHIFFISVIFFRRANLRCFAVIFGLPAAFRPRCTDHRWTGFDLGCTDCSVAGTSSPSEWSSSITTSGSESMFTSENGV</sequence>
<gene>
    <name evidence="4" type="ORF">PF001_g12085</name>
    <name evidence="3" type="ORF">PF006_g11961</name>
    <name evidence="5" type="ORF">PF008_g11737</name>
</gene>
<evidence type="ECO:0000313" key="6">
    <source>
        <dbReference type="Proteomes" id="UP000437068"/>
    </source>
</evidence>
<protein>
    <recommendedName>
        <fullName evidence="9">Secreted protein</fullName>
    </recommendedName>
</protein>
<evidence type="ECO:0000313" key="4">
    <source>
        <dbReference type="EMBL" id="KAE9306499.1"/>
    </source>
</evidence>
<proteinExistence type="predicted"/>
<evidence type="ECO:0000313" key="3">
    <source>
        <dbReference type="EMBL" id="KAE9142976.1"/>
    </source>
</evidence>
<dbReference type="Proteomes" id="UP000437068">
    <property type="component" value="Unassembled WGS sequence"/>
</dbReference>
<reference evidence="6 7" key="1">
    <citation type="submission" date="2018-08" db="EMBL/GenBank/DDBJ databases">
        <title>Genomic investigation of the strawberry pathogen Phytophthora fragariae indicates pathogenicity is determined by transcriptional variation in three key races.</title>
        <authorList>
            <person name="Adams T.M."/>
            <person name="Armitage A.D."/>
            <person name="Sobczyk M.K."/>
            <person name="Bates H.J."/>
            <person name="Dunwell J.M."/>
            <person name="Nellist C.F."/>
            <person name="Harrison R.J."/>
        </authorList>
    </citation>
    <scope>NUCLEOTIDE SEQUENCE [LARGE SCALE GENOMIC DNA]</scope>
    <source>
        <strain evidence="4 6">A4</strain>
        <strain evidence="3 7">NOV-5</strain>
        <strain evidence="5 8">NOV-77</strain>
    </source>
</reference>
<feature type="region of interest" description="Disordered" evidence="1">
    <location>
        <begin position="53"/>
        <end position="78"/>
    </location>
</feature>
<dbReference type="AlphaFoldDB" id="A0A6A4DPP6"/>
<feature type="signal peptide" evidence="2">
    <location>
        <begin position="1"/>
        <end position="16"/>
    </location>
</feature>
<dbReference type="EMBL" id="QXFY01000638">
    <property type="protein sequence ID" value="KAE9339087.1"/>
    <property type="molecule type" value="Genomic_DNA"/>
</dbReference>
<dbReference type="EMBL" id="QXGA01000655">
    <property type="protein sequence ID" value="KAE9142976.1"/>
    <property type="molecule type" value="Genomic_DNA"/>
</dbReference>
<dbReference type="EMBL" id="QXGE01000661">
    <property type="protein sequence ID" value="KAE9306499.1"/>
    <property type="molecule type" value="Genomic_DNA"/>
</dbReference>
<dbReference type="Proteomes" id="UP000440732">
    <property type="component" value="Unassembled WGS sequence"/>
</dbReference>